<dbReference type="HOGENOM" id="CLU_1816056_0_0_1"/>
<keyword evidence="3" id="KW-1185">Reference proteome</keyword>
<feature type="compositionally biased region" description="Low complexity" evidence="1">
    <location>
        <begin position="62"/>
        <end position="71"/>
    </location>
</feature>
<dbReference type="Proteomes" id="UP000053820">
    <property type="component" value="Unassembled WGS sequence"/>
</dbReference>
<evidence type="ECO:0000256" key="1">
    <source>
        <dbReference type="SAM" id="MobiDB-lite"/>
    </source>
</evidence>
<feature type="region of interest" description="Disordered" evidence="1">
    <location>
        <begin position="20"/>
        <end position="89"/>
    </location>
</feature>
<name>A0A0C9W5N9_9AGAM</name>
<dbReference type="AlphaFoldDB" id="A0A0C9W5N9"/>
<proteinExistence type="predicted"/>
<accession>A0A0C9W5N9</accession>
<reference evidence="2 3" key="1">
    <citation type="submission" date="2014-04" db="EMBL/GenBank/DDBJ databases">
        <title>Evolutionary Origins and Diversification of the Mycorrhizal Mutualists.</title>
        <authorList>
            <consortium name="DOE Joint Genome Institute"/>
            <consortium name="Mycorrhizal Genomics Consortium"/>
            <person name="Kohler A."/>
            <person name="Kuo A."/>
            <person name="Nagy L.G."/>
            <person name="Floudas D."/>
            <person name="Copeland A."/>
            <person name="Barry K.W."/>
            <person name="Cichocki N."/>
            <person name="Veneault-Fourrey C."/>
            <person name="LaButti K."/>
            <person name="Lindquist E.A."/>
            <person name="Lipzen A."/>
            <person name="Lundell T."/>
            <person name="Morin E."/>
            <person name="Murat C."/>
            <person name="Riley R."/>
            <person name="Ohm R."/>
            <person name="Sun H."/>
            <person name="Tunlid A."/>
            <person name="Henrissat B."/>
            <person name="Grigoriev I.V."/>
            <person name="Hibbett D.S."/>
            <person name="Martin F."/>
        </authorList>
    </citation>
    <scope>NUCLEOTIDE SEQUENCE [LARGE SCALE GENOMIC DNA]</scope>
    <source>
        <strain evidence="2 3">MD-312</strain>
    </source>
</reference>
<gene>
    <name evidence="2" type="ORF">HYDPIDRAFT_30615</name>
</gene>
<organism evidence="2 3">
    <name type="scientific">Hydnomerulius pinastri MD-312</name>
    <dbReference type="NCBI Taxonomy" id="994086"/>
    <lineage>
        <taxon>Eukaryota</taxon>
        <taxon>Fungi</taxon>
        <taxon>Dikarya</taxon>
        <taxon>Basidiomycota</taxon>
        <taxon>Agaricomycotina</taxon>
        <taxon>Agaricomycetes</taxon>
        <taxon>Agaricomycetidae</taxon>
        <taxon>Boletales</taxon>
        <taxon>Boletales incertae sedis</taxon>
        <taxon>Leucogyrophana</taxon>
    </lineage>
</organism>
<evidence type="ECO:0000313" key="3">
    <source>
        <dbReference type="Proteomes" id="UP000053820"/>
    </source>
</evidence>
<feature type="compositionally biased region" description="Polar residues" evidence="1">
    <location>
        <begin position="41"/>
        <end position="56"/>
    </location>
</feature>
<dbReference type="EMBL" id="KN839857">
    <property type="protein sequence ID" value="KIJ62063.1"/>
    <property type="molecule type" value="Genomic_DNA"/>
</dbReference>
<protein>
    <submittedName>
        <fullName evidence="2">Uncharacterized protein</fullName>
    </submittedName>
</protein>
<sequence>MLLRYHWSLGVGHTYSHVRAQGEPTGNSGSLHLATRGSGAKSPSGSSELLSGTASPTVDVEAASSSPISSPTQTTGHSSALEEYDEHDAELSLADQDTLEWEELDDGGSTDIEEDLEESNNDIMAMYEIKLCPPAYATEHCH</sequence>
<evidence type="ECO:0000313" key="2">
    <source>
        <dbReference type="EMBL" id="KIJ62063.1"/>
    </source>
</evidence>